<proteinExistence type="predicted"/>
<reference evidence="1" key="1">
    <citation type="submission" date="2023-03" db="EMBL/GenBank/DDBJ databases">
        <title>Massive genome expansion in bonnet fungi (Mycena s.s.) driven by repeated elements and novel gene families across ecological guilds.</title>
        <authorList>
            <consortium name="Lawrence Berkeley National Laboratory"/>
            <person name="Harder C.B."/>
            <person name="Miyauchi S."/>
            <person name="Viragh M."/>
            <person name="Kuo A."/>
            <person name="Thoen E."/>
            <person name="Andreopoulos B."/>
            <person name="Lu D."/>
            <person name="Skrede I."/>
            <person name="Drula E."/>
            <person name="Henrissat B."/>
            <person name="Morin E."/>
            <person name="Kohler A."/>
            <person name="Barry K."/>
            <person name="LaButti K."/>
            <person name="Morin E."/>
            <person name="Salamov A."/>
            <person name="Lipzen A."/>
            <person name="Mereny Z."/>
            <person name="Hegedus B."/>
            <person name="Baldrian P."/>
            <person name="Stursova M."/>
            <person name="Weitz H."/>
            <person name="Taylor A."/>
            <person name="Grigoriev I.V."/>
            <person name="Nagy L.G."/>
            <person name="Martin F."/>
            <person name="Kauserud H."/>
        </authorList>
    </citation>
    <scope>NUCLEOTIDE SEQUENCE</scope>
    <source>
        <strain evidence="1">CBHHK173m</strain>
    </source>
</reference>
<feature type="non-terminal residue" evidence="1">
    <location>
        <position position="1"/>
    </location>
</feature>
<protein>
    <submittedName>
        <fullName evidence="1">Uncharacterized protein</fullName>
    </submittedName>
</protein>
<evidence type="ECO:0000313" key="1">
    <source>
        <dbReference type="EMBL" id="KAJ7094710.1"/>
    </source>
</evidence>
<dbReference type="EMBL" id="JARJCN010000014">
    <property type="protein sequence ID" value="KAJ7094710.1"/>
    <property type="molecule type" value="Genomic_DNA"/>
</dbReference>
<keyword evidence="2" id="KW-1185">Reference proteome</keyword>
<evidence type="ECO:0000313" key="2">
    <source>
        <dbReference type="Proteomes" id="UP001222325"/>
    </source>
</evidence>
<accession>A0AAD6U943</accession>
<gene>
    <name evidence="1" type="ORF">B0H15DRAFT_830600</name>
</gene>
<name>A0AAD6U943_9AGAR</name>
<sequence>MQAKRKQYPQNILISLLLVRSDAGPLPQWEYHAAATSGSGMYRDPPYGADNCARRASISSLRILWHRIVLSNTGVIPLFTNLNPAR</sequence>
<dbReference type="Proteomes" id="UP001222325">
    <property type="component" value="Unassembled WGS sequence"/>
</dbReference>
<dbReference type="AlphaFoldDB" id="A0AAD6U943"/>
<organism evidence="1 2">
    <name type="scientific">Mycena belliarum</name>
    <dbReference type="NCBI Taxonomy" id="1033014"/>
    <lineage>
        <taxon>Eukaryota</taxon>
        <taxon>Fungi</taxon>
        <taxon>Dikarya</taxon>
        <taxon>Basidiomycota</taxon>
        <taxon>Agaricomycotina</taxon>
        <taxon>Agaricomycetes</taxon>
        <taxon>Agaricomycetidae</taxon>
        <taxon>Agaricales</taxon>
        <taxon>Marasmiineae</taxon>
        <taxon>Mycenaceae</taxon>
        <taxon>Mycena</taxon>
    </lineage>
</organism>
<comment type="caution">
    <text evidence="1">The sequence shown here is derived from an EMBL/GenBank/DDBJ whole genome shotgun (WGS) entry which is preliminary data.</text>
</comment>